<evidence type="ECO:0000256" key="3">
    <source>
        <dbReference type="SAM" id="SignalP"/>
    </source>
</evidence>
<evidence type="ECO:0000256" key="1">
    <source>
        <dbReference type="ARBA" id="ARBA00004196"/>
    </source>
</evidence>
<dbReference type="OrthoDB" id="1999899at2"/>
<gene>
    <name evidence="5" type="ORF">ESZ91_07795</name>
</gene>
<keyword evidence="3" id="KW-0732">Signal</keyword>
<keyword evidence="6" id="KW-1185">Reference proteome</keyword>
<feature type="transmembrane region" description="Helical" evidence="2">
    <location>
        <begin position="1024"/>
        <end position="1046"/>
    </location>
</feature>
<keyword evidence="2" id="KW-0472">Membrane</keyword>
<accession>A0A4Q2KE70</accession>
<evidence type="ECO:0000256" key="2">
    <source>
        <dbReference type="SAM" id="Phobius"/>
    </source>
</evidence>
<dbReference type="AlphaFoldDB" id="A0A4Q2KE70"/>
<evidence type="ECO:0000313" key="6">
    <source>
        <dbReference type="Proteomes" id="UP000291269"/>
    </source>
</evidence>
<dbReference type="InterPro" id="IPR013378">
    <property type="entry name" value="InlB-like_B-rpt"/>
</dbReference>
<dbReference type="PROSITE" id="PS51257">
    <property type="entry name" value="PROKAR_LIPOPROTEIN"/>
    <property type="match status" value="1"/>
</dbReference>
<sequence>MTKFRVKLCTLLATVFVACVMCGVCMFTFADGASAAAVDENGWNTQVTRGDAKADVGHSVGDDGYSTFTDLQNGDKITFSEAVKIPFQDVFGSGKQLSNQIPFRLDIKGKGTGNIKWVVSAKKLATVDPSTGERTYSDTIVDMYWGTMEIGGASLVAAGGVNNGFNGKQVAAGQPVSFIFDKFSAIGGEIRYPETNSGISKAFTMGGGEYQQCCLNDETDTLGVWYGPDEAYITIVAEGDGIESIAVNLSHGLTFSGIDDSWNWSGFEEGYAISLDGSSNIYKENLYNICVFKNVLTRFALASGTDRMPYVTIGGTRVDIDTDGFYSFTLPSSATSGQVSVSKGDFTVSYMHGETKLLDTVLKSGDKAYDKDIAIAGKRITGWYADAALTQAFDFNTALTADTTLYAKTVDVLVVNFKDGDEVLSFQNIDDGAKAVQPADPEKEGMTFIGWFTAPDGKTAFDFDKAITGTTDVYAVFGYNVTAKVLGFNGKNANTQTAVVPVMNGGKITEEMMPSFGQITGFPEYTNIELVWYTDATMAEKVNFGANGVTVEGPLTFIAAIKDKDIEIANEYVRPNADGWDRNRSGGKDADGNVLTANQTLAPNSKYGSAEAMKSVDGYSDINIDYVGYIANTRKFDVTKDIYLSYTLDSKNESANDKDGPKHEQKHFFVGMFNSLTGALINQGQMHETNFGSIAVFGHRVNTEVQANDTMGAGKINVLTGGSSEKNSFTYEEGKPVDLKITIGTDNTKIYQLKEGNWVEIATMDATQKMFPDGMYLVLETTRITWLSARASQVSTVTKGAVSNGTFTIDTAEAATGLLSGERVYFTATPAEGYQFSEEGVFADGAKVSVGYDETKKSYYFNMPFGASEVTVKFSVPVTFMADGKEVNEKLYVLAGEIIDEFDVDAAPEKTGHSFAGWFEDEALTKAFDFENTVVSQATTLYAKYDANQYTITFMDGENKYKTATAAYGDKFVAPEVPEKDGFTFVGWFTDKECTKEFDFNTAVSDTVTVYAKWEANQRGCGSVAAVSASAAAAVVLLTVAAVALAKKKKAR</sequence>
<reference evidence="5 6" key="1">
    <citation type="journal article" date="2019" name="Gut">
        <title>Antibiotics-induced monodominance of a novel gut bacterial order.</title>
        <authorList>
            <person name="Hildebrand F."/>
            <person name="Moitinho-Silva L."/>
            <person name="Blasche S."/>
            <person name="Jahn M.T."/>
            <person name="Gossmann T.I."/>
            <person name="Heuerta-Cepas J."/>
            <person name="Hercog R."/>
            <person name="Luetge M."/>
            <person name="Bahram M."/>
            <person name="Pryszlak A."/>
            <person name="Alves R.J."/>
            <person name="Waszak S.M."/>
            <person name="Zhu A."/>
            <person name="Ye L."/>
            <person name="Costea P.I."/>
            <person name="Aalvink S."/>
            <person name="Belzer C."/>
            <person name="Forslund S.K."/>
            <person name="Sunagawa S."/>
            <person name="Hentschel U."/>
            <person name="Merten C."/>
            <person name="Patil K.R."/>
            <person name="Benes V."/>
            <person name="Bork P."/>
        </authorList>
    </citation>
    <scope>NUCLEOTIDE SEQUENCE [LARGE SCALE GENOMIC DNA]</scope>
    <source>
        <strain evidence="5 6">HDS1380</strain>
    </source>
</reference>
<dbReference type="Proteomes" id="UP000291269">
    <property type="component" value="Unassembled WGS sequence"/>
</dbReference>
<keyword evidence="2" id="KW-0812">Transmembrane</keyword>
<proteinExistence type="predicted"/>
<dbReference type="InterPro" id="IPR044060">
    <property type="entry name" value="Bacterial_rp_domain"/>
</dbReference>
<evidence type="ECO:0000259" key="4">
    <source>
        <dbReference type="Pfam" id="PF18998"/>
    </source>
</evidence>
<keyword evidence="2" id="KW-1133">Transmembrane helix</keyword>
<name>A0A4Q2KE70_9FIRM</name>
<dbReference type="Gene3D" id="2.60.40.4270">
    <property type="entry name" value="Listeria-Bacteroides repeat domain"/>
    <property type="match status" value="4"/>
</dbReference>
<comment type="subcellular location">
    <subcellularLocation>
        <location evidence="1">Cell envelope</location>
    </subcellularLocation>
</comment>
<evidence type="ECO:0000313" key="5">
    <source>
        <dbReference type="EMBL" id="RXZ62287.1"/>
    </source>
</evidence>
<dbReference type="EMBL" id="SDOZ01000002">
    <property type="protein sequence ID" value="RXZ62287.1"/>
    <property type="molecule type" value="Genomic_DNA"/>
</dbReference>
<dbReference type="RefSeq" id="WP_129225849.1">
    <property type="nucleotide sequence ID" value="NZ_SDOZ01000002.1"/>
</dbReference>
<dbReference type="GO" id="GO:0030313">
    <property type="term" value="C:cell envelope"/>
    <property type="evidence" value="ECO:0007669"/>
    <property type="project" value="UniProtKB-SubCell"/>
</dbReference>
<dbReference type="NCBIfam" id="TIGR02543">
    <property type="entry name" value="List_Bact_rpt"/>
    <property type="match status" value="1"/>
</dbReference>
<dbReference type="Pfam" id="PF09479">
    <property type="entry name" value="Flg_new"/>
    <property type="match status" value="4"/>
</dbReference>
<comment type="caution">
    <text evidence="5">The sequence shown here is derived from an EMBL/GenBank/DDBJ whole genome shotgun (WGS) entry which is preliminary data.</text>
</comment>
<feature type="signal peptide" evidence="3">
    <location>
        <begin position="1"/>
        <end position="30"/>
    </location>
</feature>
<dbReference type="Pfam" id="PF18998">
    <property type="entry name" value="Flg_new_2"/>
    <property type="match status" value="1"/>
</dbReference>
<feature type="domain" description="Bacterial repeat" evidence="4">
    <location>
        <begin position="796"/>
        <end position="875"/>
    </location>
</feature>
<dbReference type="InterPro" id="IPR042229">
    <property type="entry name" value="Listeria/Bacterioides_rpt_sf"/>
</dbReference>
<organism evidence="5 6">
    <name type="scientific">Candidatus Borkfalkia ceftriaxoniphila</name>
    <dbReference type="NCBI Taxonomy" id="2508949"/>
    <lineage>
        <taxon>Bacteria</taxon>
        <taxon>Bacillati</taxon>
        <taxon>Bacillota</taxon>
        <taxon>Clostridia</taxon>
        <taxon>Christensenellales</taxon>
        <taxon>Christensenellaceae</taxon>
        <taxon>Candidatus Borkfalkia</taxon>
    </lineage>
</organism>
<protein>
    <recommendedName>
        <fullName evidence="4">Bacterial repeat domain-containing protein</fullName>
    </recommendedName>
</protein>
<feature type="chain" id="PRO_5039223816" description="Bacterial repeat domain-containing protein" evidence="3">
    <location>
        <begin position="31"/>
        <end position="1052"/>
    </location>
</feature>